<sequence length="184" mass="20255">MDANNSEMGDNSTHETAAAAADDDDDSSGIKLALKQIRVIKPFAGVSERYYQNIIHPKCKDGHNYDQIVLLHSNRIAVICLAPSHEIIVLKKSIKNIDFCGKNKNVNRLDNQVKGKGKKGAQMVGPESILCTLHCQDETSYPIRACMGGKIIEINKCLVDEPSLIIEKPLTDGYIAIIMPPLKK</sequence>
<dbReference type="Proteomes" id="UP000828236">
    <property type="component" value="Unassembled WGS sequence"/>
</dbReference>
<dbReference type="PANTHER" id="PTHR13651:SF0">
    <property type="entry name" value="PROTEIN ABITRAM"/>
    <property type="match status" value="1"/>
</dbReference>
<dbReference type="OrthoDB" id="48130at2759"/>
<name>A0A9D4P9C5_DERFA</name>
<dbReference type="InterPro" id="IPR011053">
    <property type="entry name" value="Single_hybrid_motif"/>
</dbReference>
<dbReference type="GO" id="GO:0005634">
    <property type="term" value="C:nucleus"/>
    <property type="evidence" value="ECO:0007669"/>
    <property type="project" value="TreeGrafter"/>
</dbReference>
<evidence type="ECO:0008006" key="3">
    <source>
        <dbReference type="Google" id="ProtNLM"/>
    </source>
</evidence>
<dbReference type="InterPro" id="IPR039169">
    <property type="entry name" value="Abitram"/>
</dbReference>
<feature type="compositionally biased region" description="Polar residues" evidence="1">
    <location>
        <begin position="1"/>
        <end position="15"/>
    </location>
</feature>
<proteinExistence type="predicted"/>
<evidence type="ECO:0000256" key="1">
    <source>
        <dbReference type="SAM" id="MobiDB-lite"/>
    </source>
</evidence>
<comment type="caution">
    <text evidence="2">The sequence shown here is derived from an EMBL/GenBank/DDBJ whole genome shotgun (WGS) entry which is preliminary data.</text>
</comment>
<evidence type="ECO:0000313" key="2">
    <source>
        <dbReference type="EMBL" id="KAH7646502.1"/>
    </source>
</evidence>
<dbReference type="Gene3D" id="2.40.50.100">
    <property type="match status" value="1"/>
</dbReference>
<dbReference type="EMBL" id="SDOV01000001">
    <property type="protein sequence ID" value="KAH7646502.1"/>
    <property type="molecule type" value="Genomic_DNA"/>
</dbReference>
<organism evidence="2">
    <name type="scientific">Dermatophagoides farinae</name>
    <name type="common">American house dust mite</name>
    <dbReference type="NCBI Taxonomy" id="6954"/>
    <lineage>
        <taxon>Eukaryota</taxon>
        <taxon>Metazoa</taxon>
        <taxon>Ecdysozoa</taxon>
        <taxon>Arthropoda</taxon>
        <taxon>Chelicerata</taxon>
        <taxon>Arachnida</taxon>
        <taxon>Acari</taxon>
        <taxon>Acariformes</taxon>
        <taxon>Sarcoptiformes</taxon>
        <taxon>Astigmata</taxon>
        <taxon>Psoroptidia</taxon>
        <taxon>Analgoidea</taxon>
        <taxon>Pyroglyphidae</taxon>
        <taxon>Dermatophagoidinae</taxon>
        <taxon>Dermatophagoides</taxon>
    </lineage>
</organism>
<dbReference type="AlphaFoldDB" id="A0A9D4P9C5"/>
<reference evidence="2" key="2">
    <citation type="journal article" date="2021" name="World Allergy Organ. J.">
        <title>Chromosome-level assembly of Dermatophagoides farinae genome and transcriptome reveals two novel allergens Der f 37 and Der f 39.</title>
        <authorList>
            <person name="Chen J."/>
            <person name="Cai Z."/>
            <person name="Fan D."/>
            <person name="Hu J."/>
            <person name="Hou Y."/>
            <person name="He Y."/>
            <person name="Zhang Z."/>
            <person name="Zhao Z."/>
            <person name="Gao P."/>
            <person name="Hu W."/>
            <person name="Sun J."/>
            <person name="Li J."/>
            <person name="Ji K."/>
        </authorList>
    </citation>
    <scope>NUCLEOTIDE SEQUENCE</scope>
    <source>
        <strain evidence="2">JKM2019</strain>
    </source>
</reference>
<dbReference type="SUPFAM" id="SSF51230">
    <property type="entry name" value="Single hybrid motif"/>
    <property type="match status" value="1"/>
</dbReference>
<accession>A0A9D4P9C5</accession>
<dbReference type="PANTHER" id="PTHR13651">
    <property type="entry name" value="PROTEIN ABITRAM"/>
    <property type="match status" value="1"/>
</dbReference>
<gene>
    <name evidence="2" type="ORF">HUG17_2040</name>
</gene>
<feature type="region of interest" description="Disordered" evidence="1">
    <location>
        <begin position="1"/>
        <end position="26"/>
    </location>
</feature>
<reference evidence="2" key="1">
    <citation type="submission" date="2020-06" db="EMBL/GenBank/DDBJ databases">
        <authorList>
            <person name="Ji K."/>
            <person name="Li J."/>
        </authorList>
    </citation>
    <scope>NUCLEOTIDE SEQUENCE</scope>
    <source>
        <strain evidence="2">JKM2019</strain>
        <tissue evidence="2">Whole body</tissue>
    </source>
</reference>
<protein>
    <recommendedName>
        <fullName evidence="3">Actin-binding transcription modulator</fullName>
    </recommendedName>
</protein>